<organism evidence="2 3">
    <name type="scientific">Georgenia soli</name>
    <dbReference type="NCBI Taxonomy" id="638953"/>
    <lineage>
        <taxon>Bacteria</taxon>
        <taxon>Bacillati</taxon>
        <taxon>Actinomycetota</taxon>
        <taxon>Actinomycetes</taxon>
        <taxon>Micrococcales</taxon>
        <taxon>Bogoriellaceae</taxon>
        <taxon>Georgenia</taxon>
    </lineage>
</organism>
<dbReference type="Gene3D" id="3.10.180.10">
    <property type="entry name" value="2,3-Dihydroxybiphenyl 1,2-Dioxygenase, domain 1"/>
    <property type="match status" value="1"/>
</dbReference>
<dbReference type="AlphaFoldDB" id="A0A2A9ENK7"/>
<dbReference type="Pfam" id="PF00903">
    <property type="entry name" value="Glyoxalase"/>
    <property type="match status" value="1"/>
</dbReference>
<dbReference type="RefSeq" id="WP_098483868.1">
    <property type="nucleotide sequence ID" value="NZ_PDJI01000004.1"/>
</dbReference>
<dbReference type="PROSITE" id="PS51819">
    <property type="entry name" value="VOC"/>
    <property type="match status" value="1"/>
</dbReference>
<gene>
    <name evidence="2" type="ORF">ATJ97_2353</name>
</gene>
<dbReference type="OrthoDB" id="8018325at2"/>
<keyword evidence="2" id="KW-0456">Lyase</keyword>
<dbReference type="InterPro" id="IPR029068">
    <property type="entry name" value="Glyas_Bleomycin-R_OHBP_Dase"/>
</dbReference>
<feature type="domain" description="VOC" evidence="1">
    <location>
        <begin position="1"/>
        <end position="133"/>
    </location>
</feature>
<name>A0A2A9ENK7_9MICO</name>
<accession>A0A2A9ENK7</accession>
<protein>
    <submittedName>
        <fullName evidence="2">Catechol 2,3-dioxygenase-like lactoylglutathione lyase family enzyme</fullName>
    </submittedName>
</protein>
<comment type="caution">
    <text evidence="2">The sequence shown here is derived from an EMBL/GenBank/DDBJ whole genome shotgun (WGS) entry which is preliminary data.</text>
</comment>
<reference evidence="2 3" key="1">
    <citation type="submission" date="2017-10" db="EMBL/GenBank/DDBJ databases">
        <title>Sequencing the genomes of 1000 actinobacteria strains.</title>
        <authorList>
            <person name="Klenk H.-P."/>
        </authorList>
    </citation>
    <scope>NUCLEOTIDE SEQUENCE [LARGE SCALE GENOMIC DNA]</scope>
    <source>
        <strain evidence="2 3">DSM 21838</strain>
    </source>
</reference>
<keyword evidence="2" id="KW-0223">Dioxygenase</keyword>
<sequence length="138" mass="15285">MATWFSYEYCTDLGATREFYGELLGLRQIWDEVDGVAFEHDSVQLSFQRLESLERPSGWAFQPGWGHGQLADAPATEDVRSISVALAPAAFRSAVERLRAAGVEALRPEPFWVGYWSFVVKDPDGRTVELSDAGTSGP</sequence>
<dbReference type="InterPro" id="IPR004360">
    <property type="entry name" value="Glyas_Fos-R_dOase_dom"/>
</dbReference>
<keyword evidence="3" id="KW-1185">Reference proteome</keyword>
<dbReference type="GO" id="GO:0016829">
    <property type="term" value="F:lyase activity"/>
    <property type="evidence" value="ECO:0007669"/>
    <property type="project" value="UniProtKB-KW"/>
</dbReference>
<evidence type="ECO:0000313" key="3">
    <source>
        <dbReference type="Proteomes" id="UP000222106"/>
    </source>
</evidence>
<evidence type="ECO:0000259" key="1">
    <source>
        <dbReference type="PROSITE" id="PS51819"/>
    </source>
</evidence>
<keyword evidence="2" id="KW-0560">Oxidoreductase</keyword>
<dbReference type="GO" id="GO:0051213">
    <property type="term" value="F:dioxygenase activity"/>
    <property type="evidence" value="ECO:0007669"/>
    <property type="project" value="UniProtKB-KW"/>
</dbReference>
<evidence type="ECO:0000313" key="2">
    <source>
        <dbReference type="EMBL" id="PFG39835.1"/>
    </source>
</evidence>
<dbReference type="SUPFAM" id="SSF54593">
    <property type="entry name" value="Glyoxalase/Bleomycin resistance protein/Dihydroxybiphenyl dioxygenase"/>
    <property type="match status" value="1"/>
</dbReference>
<dbReference type="Proteomes" id="UP000222106">
    <property type="component" value="Unassembled WGS sequence"/>
</dbReference>
<dbReference type="EMBL" id="PDJI01000004">
    <property type="protein sequence ID" value="PFG39835.1"/>
    <property type="molecule type" value="Genomic_DNA"/>
</dbReference>
<proteinExistence type="predicted"/>
<dbReference type="InterPro" id="IPR037523">
    <property type="entry name" value="VOC_core"/>
</dbReference>